<dbReference type="STRING" id="1182545.A0A072PJR6"/>
<dbReference type="Gene3D" id="6.10.250.2990">
    <property type="match status" value="1"/>
</dbReference>
<feature type="compositionally biased region" description="Basic and acidic residues" evidence="8">
    <location>
        <begin position="130"/>
        <end position="142"/>
    </location>
</feature>
<keyword evidence="4" id="KW-0963">Cytoplasm</keyword>
<dbReference type="GO" id="GO:0007059">
    <property type="term" value="P:chromosome segregation"/>
    <property type="evidence" value="ECO:0007669"/>
    <property type="project" value="UniProtKB-KW"/>
</dbReference>
<gene>
    <name evidence="10" type="ORF">A1O9_01884</name>
</gene>
<dbReference type="GO" id="GO:0005634">
    <property type="term" value="C:nucleus"/>
    <property type="evidence" value="ECO:0007669"/>
    <property type="project" value="UniProtKB-SubCell"/>
</dbReference>
<feature type="compositionally biased region" description="Polar residues" evidence="8">
    <location>
        <begin position="967"/>
        <end position="984"/>
    </location>
</feature>
<feature type="compositionally biased region" description="Polar residues" evidence="8">
    <location>
        <begin position="1025"/>
        <end position="1038"/>
    </location>
</feature>
<evidence type="ECO:0000256" key="1">
    <source>
        <dbReference type="ARBA" id="ARBA00004123"/>
    </source>
</evidence>
<name>A0A072PJR6_9EURO</name>
<dbReference type="Pfam" id="PF03941">
    <property type="entry name" value="INCENP_ARK-bind"/>
    <property type="match status" value="1"/>
</dbReference>
<feature type="compositionally biased region" description="Low complexity" evidence="8">
    <location>
        <begin position="517"/>
        <end position="532"/>
    </location>
</feature>
<feature type="region of interest" description="Disordered" evidence="8">
    <location>
        <begin position="235"/>
        <end position="405"/>
    </location>
</feature>
<feature type="compositionally biased region" description="Basic and acidic residues" evidence="8">
    <location>
        <begin position="251"/>
        <end position="260"/>
    </location>
</feature>
<dbReference type="EMBL" id="AMGV01000002">
    <property type="protein sequence ID" value="KEF60324.1"/>
    <property type="molecule type" value="Genomic_DNA"/>
</dbReference>
<keyword evidence="5" id="KW-0159">Chromosome partition</keyword>
<feature type="compositionally biased region" description="Basic and acidic residues" evidence="8">
    <location>
        <begin position="791"/>
        <end position="848"/>
    </location>
</feature>
<evidence type="ECO:0000256" key="2">
    <source>
        <dbReference type="ARBA" id="ARBA00004186"/>
    </source>
</evidence>
<feature type="compositionally biased region" description="Basic and acidic residues" evidence="8">
    <location>
        <begin position="616"/>
        <end position="674"/>
    </location>
</feature>
<evidence type="ECO:0000256" key="5">
    <source>
        <dbReference type="ARBA" id="ARBA00022829"/>
    </source>
</evidence>
<dbReference type="RefSeq" id="XP_013262914.1">
    <property type="nucleotide sequence ID" value="XM_013407460.1"/>
</dbReference>
<comment type="caution">
    <text evidence="10">The sequence shown here is derived from an EMBL/GenBank/DDBJ whole genome shotgun (WGS) entry which is preliminary data.</text>
</comment>
<feature type="compositionally biased region" description="Acidic residues" evidence="8">
    <location>
        <begin position="1051"/>
        <end position="1062"/>
    </location>
</feature>
<comment type="similarity">
    <text evidence="3">Belongs to the INCENP family.</text>
</comment>
<sequence>MATKNTTVGSAAWITAEKENALQILQNEREEVVFPAQHQLEWLNEHMADIFSKSNVDMGNVFKTPGKLRGKTPRTARKRNVPGADTRIVRLFFIIRQGALTYKLQPLSDVFSSKPVLRQSPQKAAHHNKPHFEIATDKEEQVSHSYKSQADSGYHTSSQEMDNDVETNMSPITQPPETQDSDMIDVVAEPDLPDVQEEHRTTEGSFHSAKEDQTTKLGHPETTAIASKEPASALVADAKQPSGDPISTAEPRQDMQHEFDDIGSPSDESTPDRPLVRKSSLTFAALPAREPMKSSLGARISRTSHVDRARSLSQNPYAARHPSATDQDPKSTRLYNEDTPMRDHVDHEAEDDSDDDENVEILGHDDSDGEAQMSKNHSKSSTQRLHEKIDMLGKAPAPRPSKSISSTLANIKNSELNAQPEGQPKHPQHTNNDEDDWIKPLTSPNVVSSPAKGTVTRDDEYSDEEGFDIRAPELIAHEERMRTPVRMSPAPVRMMPGYGHAKSASTVTLASPAKAAMAPPASPAKSISISNPSYPPTTTPQGSPRRYLDLSASKSRLHSIMKTAKGLFTTSASISAAAKMETLSPQALKTAANNMPGMYPNLNALLQDKPLPSSPKDARKTRSSTDREKEEQRKEKEAALKQRMDEQLEKAREQERRKAVEQRLAHEKVLKAKAPEPPQSSPRRQNGEQLDIADPPPPGMKTGRPVRPGREPPVNKAKPAPVSIRVGTLSQRMPINATSSASTTQETLPAEPKRPGLAKKASTASLQSSTSTNLKSSVHGPAPKPRALLAAERKKEQDEREAQRKLEQKRELERKRAAQQEQARKEEQRQRAEVERKERERVAAEQAKRQAQQQAIERKRQEAARKAEQQRLDRVANEAAATRPSSRMAGPTANRPLINHPLPTNPAKPAKRPLDEDAGPSRPQPAKYGDAKRRKTEDESVVEPASRPVVSGAPIRQSQLGKKPSIFNHSTYAPAQQAGHLSQFPQPPSRAAPPQMQQYGAGAKIPFADAPNPPAHTKTPASIVKQKTIQAVKSSPQYPNGEAIHLPEIPTDSEDEDSDDDGNAFPIPDWATPGHLTEQLIRQEGMDGDAVFGPIAPLRMEEIFAKGNKDRLKNLRVRTSSANWAMSGDGLTLEEVRIDREQRERMRVQGGWRFGNQ</sequence>
<dbReference type="Proteomes" id="UP000027920">
    <property type="component" value="Unassembled WGS sequence"/>
</dbReference>
<feature type="compositionally biased region" description="Polar residues" evidence="8">
    <location>
        <begin position="143"/>
        <end position="178"/>
    </location>
</feature>
<feature type="compositionally biased region" description="Basic and acidic residues" evidence="8">
    <location>
        <begin position="327"/>
        <end position="347"/>
    </location>
</feature>
<evidence type="ECO:0000313" key="11">
    <source>
        <dbReference type="Proteomes" id="UP000027920"/>
    </source>
</evidence>
<keyword evidence="7" id="KW-0539">Nucleus</keyword>
<dbReference type="InterPro" id="IPR005635">
    <property type="entry name" value="Inner_centromere_prot_ARK-bd"/>
</dbReference>
<feature type="domain" description="Inner centromere protein ARK-binding" evidence="9">
    <location>
        <begin position="1048"/>
        <end position="1104"/>
    </location>
</feature>
<keyword evidence="11" id="KW-1185">Reference proteome</keyword>
<feature type="region of interest" description="Disordered" evidence="8">
    <location>
        <begin position="118"/>
        <end position="181"/>
    </location>
</feature>
<feature type="compositionally biased region" description="Basic and acidic residues" evidence="8">
    <location>
        <begin position="929"/>
        <end position="938"/>
    </location>
</feature>
<protein>
    <recommendedName>
        <fullName evidence="9">Inner centromere protein ARK-binding domain-containing protein</fullName>
    </recommendedName>
</protein>
<feature type="region of interest" description="Disordered" evidence="8">
    <location>
        <begin position="417"/>
        <end position="463"/>
    </location>
</feature>
<dbReference type="GeneID" id="25276830"/>
<feature type="region of interest" description="Disordered" evidence="8">
    <location>
        <begin position="517"/>
        <end position="547"/>
    </location>
</feature>
<dbReference type="VEuPathDB" id="FungiDB:A1O9_01884"/>
<feature type="region of interest" description="Disordered" evidence="8">
    <location>
        <begin position="599"/>
        <end position="1072"/>
    </location>
</feature>
<feature type="compositionally biased region" description="Basic and acidic residues" evidence="8">
    <location>
        <begin position="856"/>
        <end position="876"/>
    </location>
</feature>
<dbReference type="OrthoDB" id="6123at2759"/>
<proteinExistence type="inferred from homology"/>
<feature type="compositionally biased region" description="Basic and acidic residues" evidence="8">
    <location>
        <begin position="196"/>
        <end position="214"/>
    </location>
</feature>
<accession>A0A072PJR6</accession>
<organism evidence="10 11">
    <name type="scientific">Exophiala aquamarina CBS 119918</name>
    <dbReference type="NCBI Taxonomy" id="1182545"/>
    <lineage>
        <taxon>Eukaryota</taxon>
        <taxon>Fungi</taxon>
        <taxon>Dikarya</taxon>
        <taxon>Ascomycota</taxon>
        <taxon>Pezizomycotina</taxon>
        <taxon>Eurotiomycetes</taxon>
        <taxon>Chaetothyriomycetidae</taxon>
        <taxon>Chaetothyriales</taxon>
        <taxon>Herpotrichiellaceae</taxon>
        <taxon>Exophiala</taxon>
    </lineage>
</organism>
<evidence type="ECO:0000256" key="6">
    <source>
        <dbReference type="ARBA" id="ARBA00023212"/>
    </source>
</evidence>
<evidence type="ECO:0000313" key="10">
    <source>
        <dbReference type="EMBL" id="KEF60324.1"/>
    </source>
</evidence>
<feature type="compositionally biased region" description="Polar residues" evidence="8">
    <location>
        <begin position="728"/>
        <end position="747"/>
    </location>
</feature>
<dbReference type="AlphaFoldDB" id="A0A072PJR6"/>
<evidence type="ECO:0000256" key="7">
    <source>
        <dbReference type="ARBA" id="ARBA00023242"/>
    </source>
</evidence>
<feature type="compositionally biased region" description="Polar residues" evidence="8">
    <location>
        <begin position="373"/>
        <end position="383"/>
    </location>
</feature>
<feature type="compositionally biased region" description="Acidic residues" evidence="8">
    <location>
        <begin position="348"/>
        <end position="359"/>
    </location>
</feature>
<comment type="subcellular location">
    <subcellularLocation>
        <location evidence="2">Cytoplasm</location>
        <location evidence="2">Cytoskeleton</location>
        <location evidence="2">Spindle</location>
    </subcellularLocation>
    <subcellularLocation>
        <location evidence="1">Nucleus</location>
    </subcellularLocation>
</comment>
<dbReference type="PANTHER" id="PTHR13142">
    <property type="entry name" value="INNER CENTROMERE PROTEIN"/>
    <property type="match status" value="1"/>
</dbReference>
<evidence type="ECO:0000259" key="9">
    <source>
        <dbReference type="Pfam" id="PF03941"/>
    </source>
</evidence>
<dbReference type="PANTHER" id="PTHR13142:SF1">
    <property type="entry name" value="INNER CENTROMERE PROTEIN"/>
    <property type="match status" value="1"/>
</dbReference>
<dbReference type="GO" id="GO:0005819">
    <property type="term" value="C:spindle"/>
    <property type="evidence" value="ECO:0007669"/>
    <property type="project" value="UniProtKB-SubCell"/>
</dbReference>
<evidence type="ECO:0000256" key="4">
    <source>
        <dbReference type="ARBA" id="ARBA00022490"/>
    </source>
</evidence>
<dbReference type="HOGENOM" id="CLU_003318_1_0_1"/>
<keyword evidence="6" id="KW-0206">Cytoskeleton</keyword>
<reference evidence="10 11" key="1">
    <citation type="submission" date="2013-03" db="EMBL/GenBank/DDBJ databases">
        <title>The Genome Sequence of Exophiala aquamarina CBS 119918.</title>
        <authorList>
            <consortium name="The Broad Institute Genomics Platform"/>
            <person name="Cuomo C."/>
            <person name="de Hoog S."/>
            <person name="Gorbushina A."/>
            <person name="Walker B."/>
            <person name="Young S.K."/>
            <person name="Zeng Q."/>
            <person name="Gargeya S."/>
            <person name="Fitzgerald M."/>
            <person name="Haas B."/>
            <person name="Abouelleil A."/>
            <person name="Allen A.W."/>
            <person name="Alvarado L."/>
            <person name="Arachchi H.M."/>
            <person name="Berlin A.M."/>
            <person name="Chapman S.B."/>
            <person name="Gainer-Dewar J."/>
            <person name="Goldberg J."/>
            <person name="Griggs A."/>
            <person name="Gujja S."/>
            <person name="Hansen M."/>
            <person name="Howarth C."/>
            <person name="Imamovic A."/>
            <person name="Ireland A."/>
            <person name="Larimer J."/>
            <person name="McCowan C."/>
            <person name="Murphy C."/>
            <person name="Pearson M."/>
            <person name="Poon T.W."/>
            <person name="Priest M."/>
            <person name="Roberts A."/>
            <person name="Saif S."/>
            <person name="Shea T."/>
            <person name="Sisk P."/>
            <person name="Sykes S."/>
            <person name="Wortman J."/>
            <person name="Nusbaum C."/>
            <person name="Birren B."/>
        </authorList>
    </citation>
    <scope>NUCLEOTIDE SEQUENCE [LARGE SCALE GENOMIC DNA]</scope>
    <source>
        <strain evidence="10 11">CBS 119918</strain>
    </source>
</reference>
<evidence type="ECO:0000256" key="8">
    <source>
        <dbReference type="SAM" id="MobiDB-lite"/>
    </source>
</evidence>
<feature type="compositionally biased region" description="Low complexity" evidence="8">
    <location>
        <begin position="758"/>
        <end position="772"/>
    </location>
</feature>
<evidence type="ECO:0000256" key="3">
    <source>
        <dbReference type="ARBA" id="ARBA00010042"/>
    </source>
</evidence>
<feature type="region of interest" description="Disordered" evidence="8">
    <location>
        <begin position="196"/>
        <end position="218"/>
    </location>
</feature>